<dbReference type="Proteomes" id="UP000294225">
    <property type="component" value="Unassembled WGS sequence"/>
</dbReference>
<protein>
    <recommendedName>
        <fullName evidence="3">Restriction endonuclease type IV Mrr domain-containing protein</fullName>
    </recommendedName>
</protein>
<organism evidence="1 2">
    <name type="scientific">Kribbella speibonae</name>
    <dbReference type="NCBI Taxonomy" id="1572660"/>
    <lineage>
        <taxon>Bacteria</taxon>
        <taxon>Bacillati</taxon>
        <taxon>Actinomycetota</taxon>
        <taxon>Actinomycetes</taxon>
        <taxon>Propionibacteriales</taxon>
        <taxon>Kribbellaceae</taxon>
        <taxon>Kribbella</taxon>
    </lineage>
</organism>
<dbReference type="EMBL" id="SJKC01000002">
    <property type="protein sequence ID" value="TCC38870.1"/>
    <property type="molecule type" value="Genomic_DNA"/>
</dbReference>
<accession>A0A4R0J0M4</accession>
<comment type="caution">
    <text evidence="1">The sequence shown here is derived from an EMBL/GenBank/DDBJ whole genome shotgun (WGS) entry which is preliminary data.</text>
</comment>
<evidence type="ECO:0000313" key="2">
    <source>
        <dbReference type="Proteomes" id="UP000294225"/>
    </source>
</evidence>
<dbReference type="AlphaFoldDB" id="A0A4R0J0M4"/>
<sequence length="552" mass="60064">MLNWHDLDPQKVERAIKILLRELYPGLRSMNGSGGDGGRDAYLLDDGKMRVFEIKSHSRTLSGGQRRNIQRSLEVALTHQQISEWVLVIPHDHTPGEEEWFTQTLATLAAPVTVEWWGRDWLDGQFASREDLIRYVEGPDSRLLKRAQQHGMEQAVLAGGIPDLAARQTGLGERANELSPFWRFEPATVDGQTVIHVQPKNAESAELDPIAVEVRFGSSDASDQAAIELTRATYDQLLAFGGQMSVEKRYLEAIDITASEETGDMFGNLLSGPIESIELGTPPDTDAPTRSGFLEAVGAGSRVTASTRITSYELRRGKFGATLYARDESGGLHLELPVPDPSAPAHLQPALRLEVGPFAGCLADLVQSTLEVLLAVYEGDEIQIRFGRGIKARGKAPSGLPQLATLQNLAGLVANLITLQDHTGRDITVPGDVSTHELRALDAIARAIRGESVQLATEELALNIAPDKVNEFLHAHASRPGPGLRMSVENATFQLNGQTYQLGPLMYYAPNMQLANHEALANHTPSTPAVARYVAAEGTGIYLLPIQSPQPN</sequence>
<dbReference type="RefSeq" id="WP_131497377.1">
    <property type="nucleotide sequence ID" value="NZ_SJKC01000002.1"/>
</dbReference>
<reference evidence="1 2" key="1">
    <citation type="submission" date="2019-02" db="EMBL/GenBank/DDBJ databases">
        <title>Kribbella capetownensis sp. nov. and Kribbella speibonae sp. nov., isolated from soil.</title>
        <authorList>
            <person name="Curtis S.M."/>
            <person name="Norton I."/>
            <person name="Everest G.J."/>
            <person name="Meyers P.R."/>
        </authorList>
    </citation>
    <scope>NUCLEOTIDE SEQUENCE [LARGE SCALE GENOMIC DNA]</scope>
    <source>
        <strain evidence="1 2">YM55</strain>
    </source>
</reference>
<evidence type="ECO:0000313" key="1">
    <source>
        <dbReference type="EMBL" id="TCC38870.1"/>
    </source>
</evidence>
<gene>
    <name evidence="1" type="ORF">E0H92_21115</name>
</gene>
<proteinExistence type="predicted"/>
<name>A0A4R0J0M4_9ACTN</name>
<evidence type="ECO:0008006" key="3">
    <source>
        <dbReference type="Google" id="ProtNLM"/>
    </source>
</evidence>